<protein>
    <submittedName>
        <fullName evidence="2">Uncharacterized protein</fullName>
    </submittedName>
</protein>
<accession>A0A9P6A957</accession>
<reference evidence="2" key="1">
    <citation type="submission" date="2020-11" db="EMBL/GenBank/DDBJ databases">
        <authorList>
            <consortium name="DOE Joint Genome Institute"/>
            <person name="Ahrendt S."/>
            <person name="Riley R."/>
            <person name="Andreopoulos W."/>
            <person name="Labutti K."/>
            <person name="Pangilinan J."/>
            <person name="Ruiz-Duenas F.J."/>
            <person name="Barrasa J.M."/>
            <person name="Sanchez-Garcia M."/>
            <person name="Camarero S."/>
            <person name="Miyauchi S."/>
            <person name="Serrano A."/>
            <person name="Linde D."/>
            <person name="Babiker R."/>
            <person name="Drula E."/>
            <person name="Ayuso-Fernandez I."/>
            <person name="Pacheco R."/>
            <person name="Padilla G."/>
            <person name="Ferreira P."/>
            <person name="Barriuso J."/>
            <person name="Kellner H."/>
            <person name="Castanera R."/>
            <person name="Alfaro M."/>
            <person name="Ramirez L."/>
            <person name="Pisabarro A.G."/>
            <person name="Kuo A."/>
            <person name="Tritt A."/>
            <person name="Lipzen A."/>
            <person name="He G."/>
            <person name="Yan M."/>
            <person name="Ng V."/>
            <person name="Cullen D."/>
            <person name="Martin F."/>
            <person name="Rosso M.-N."/>
            <person name="Henrissat B."/>
            <person name="Hibbett D."/>
            <person name="Martinez A.T."/>
            <person name="Grigoriev I.V."/>
        </authorList>
    </citation>
    <scope>NUCLEOTIDE SEQUENCE</scope>
    <source>
        <strain evidence="2">ATCC 90797</strain>
    </source>
</reference>
<dbReference type="OrthoDB" id="3183767at2759"/>
<evidence type="ECO:0000256" key="1">
    <source>
        <dbReference type="SAM" id="MobiDB-lite"/>
    </source>
</evidence>
<comment type="caution">
    <text evidence="2">The sequence shown here is derived from an EMBL/GenBank/DDBJ whole genome shotgun (WGS) entry which is preliminary data.</text>
</comment>
<dbReference type="EMBL" id="MU154523">
    <property type="protein sequence ID" value="KAF9501551.1"/>
    <property type="molecule type" value="Genomic_DNA"/>
</dbReference>
<dbReference type="AlphaFoldDB" id="A0A9P6A957"/>
<feature type="region of interest" description="Disordered" evidence="1">
    <location>
        <begin position="290"/>
        <end position="353"/>
    </location>
</feature>
<dbReference type="Proteomes" id="UP000807025">
    <property type="component" value="Unassembled WGS sequence"/>
</dbReference>
<proteinExistence type="predicted"/>
<feature type="compositionally biased region" description="Polar residues" evidence="1">
    <location>
        <begin position="306"/>
        <end position="326"/>
    </location>
</feature>
<evidence type="ECO:0000313" key="3">
    <source>
        <dbReference type="Proteomes" id="UP000807025"/>
    </source>
</evidence>
<gene>
    <name evidence="2" type="ORF">BDN71DRAFT_1426649</name>
</gene>
<keyword evidence="3" id="KW-1185">Reference proteome</keyword>
<organism evidence="2 3">
    <name type="scientific">Pleurotus eryngii</name>
    <name type="common">Boletus of the steppes</name>
    <dbReference type="NCBI Taxonomy" id="5323"/>
    <lineage>
        <taxon>Eukaryota</taxon>
        <taxon>Fungi</taxon>
        <taxon>Dikarya</taxon>
        <taxon>Basidiomycota</taxon>
        <taxon>Agaricomycotina</taxon>
        <taxon>Agaricomycetes</taxon>
        <taxon>Agaricomycetidae</taxon>
        <taxon>Agaricales</taxon>
        <taxon>Pleurotineae</taxon>
        <taxon>Pleurotaceae</taxon>
        <taxon>Pleurotus</taxon>
    </lineage>
</organism>
<sequence length="353" mass="40260">MTKHKAQERVVCTIFTWVCKVQRLQQIISKAQPSQPELLAAEAKPYSPSEHHHIIATSINSSCNIYNLIGKYSKDPAFENFILKLKHHLLSHLLHPNEWVKDEAFSQEDWNQIHIHGDWLYVHKTLCINYTSYNIHGAQDTINSRTYPNVMTLKQQSASEHLFDYARVIGIFHVWVEHETLAPQVQELDVLWVRNFAVDTTYHSGFKRKWLTRLNFIASPDVFGFLNPDEQCFSGDILDKAFQWPEEPDKDDYTCYYVNLFVDRDMFMQYLGGGVGHYKIDIAHVADTGPEDDADADSNPLDETKLNNLSGDEGTATDTSGSTTPSEGEDDDNNNASDSAVEVEENILGYDNL</sequence>
<name>A0A9P6A957_PLEER</name>
<evidence type="ECO:0000313" key="2">
    <source>
        <dbReference type="EMBL" id="KAF9501551.1"/>
    </source>
</evidence>